<sequence>MTTAHGQTEPVQHVLDRLLAHGDPSIWERRSCGYGSKGPREYDWTPVAVTVSGQDPAPELPTSC</sequence>
<dbReference type="RefSeq" id="WP_189125396.1">
    <property type="nucleotide sequence ID" value="NZ_BMNH01000010.1"/>
</dbReference>
<gene>
    <name evidence="1" type="ORF">GCM10012289_37380</name>
</gene>
<keyword evidence="2" id="KW-1185">Reference proteome</keyword>
<organism evidence="1 2">
    <name type="scientific">Nonomuraea cavernae</name>
    <dbReference type="NCBI Taxonomy" id="2045107"/>
    <lineage>
        <taxon>Bacteria</taxon>
        <taxon>Bacillati</taxon>
        <taxon>Actinomycetota</taxon>
        <taxon>Actinomycetes</taxon>
        <taxon>Streptosporangiales</taxon>
        <taxon>Streptosporangiaceae</taxon>
        <taxon>Nonomuraea</taxon>
    </lineage>
</organism>
<accession>A0A918DK89</accession>
<evidence type="ECO:0000313" key="2">
    <source>
        <dbReference type="Proteomes" id="UP000646523"/>
    </source>
</evidence>
<dbReference type="AlphaFoldDB" id="A0A918DK89"/>
<evidence type="ECO:0000313" key="1">
    <source>
        <dbReference type="EMBL" id="GGO71498.1"/>
    </source>
</evidence>
<dbReference type="Proteomes" id="UP000646523">
    <property type="component" value="Unassembled WGS sequence"/>
</dbReference>
<proteinExistence type="predicted"/>
<name>A0A918DK89_9ACTN</name>
<comment type="caution">
    <text evidence="1">The sequence shown here is derived from an EMBL/GenBank/DDBJ whole genome shotgun (WGS) entry which is preliminary data.</text>
</comment>
<reference evidence="1" key="1">
    <citation type="journal article" date="2014" name="Int. J. Syst. Evol. Microbiol.">
        <title>Complete genome sequence of Corynebacterium casei LMG S-19264T (=DSM 44701T), isolated from a smear-ripened cheese.</title>
        <authorList>
            <consortium name="US DOE Joint Genome Institute (JGI-PGF)"/>
            <person name="Walter F."/>
            <person name="Albersmeier A."/>
            <person name="Kalinowski J."/>
            <person name="Ruckert C."/>
        </authorList>
    </citation>
    <scope>NUCLEOTIDE SEQUENCE</scope>
    <source>
        <strain evidence="1">CGMCC 4.7368</strain>
    </source>
</reference>
<reference evidence="1" key="2">
    <citation type="submission" date="2020-09" db="EMBL/GenBank/DDBJ databases">
        <authorList>
            <person name="Sun Q."/>
            <person name="Zhou Y."/>
        </authorList>
    </citation>
    <scope>NUCLEOTIDE SEQUENCE</scope>
    <source>
        <strain evidence="1">CGMCC 4.7368</strain>
    </source>
</reference>
<dbReference type="EMBL" id="BMNH01000010">
    <property type="protein sequence ID" value="GGO71498.1"/>
    <property type="molecule type" value="Genomic_DNA"/>
</dbReference>
<protein>
    <submittedName>
        <fullName evidence="1">Uncharacterized protein</fullName>
    </submittedName>
</protein>